<dbReference type="Gene3D" id="3.40.50.1820">
    <property type="entry name" value="alpha/beta hydrolase"/>
    <property type="match status" value="1"/>
</dbReference>
<keyword evidence="5" id="KW-1185">Reference proteome</keyword>
<dbReference type="InterPro" id="IPR029058">
    <property type="entry name" value="AB_hydrolase_fold"/>
</dbReference>
<dbReference type="EMBL" id="CP046052">
    <property type="protein sequence ID" value="QGM45887.1"/>
    <property type="molecule type" value="Genomic_DNA"/>
</dbReference>
<name>A0A6B8KDX9_9HYPH</name>
<evidence type="ECO:0000256" key="1">
    <source>
        <dbReference type="ARBA" id="ARBA00010515"/>
    </source>
</evidence>
<dbReference type="SUPFAM" id="SSF53474">
    <property type="entry name" value="alpha/beta-Hydrolases"/>
    <property type="match status" value="1"/>
</dbReference>
<dbReference type="InterPro" id="IPR050300">
    <property type="entry name" value="GDXG_lipolytic_enzyme"/>
</dbReference>
<comment type="similarity">
    <text evidence="1">Belongs to the 'GDXG' lipolytic enzyme family.</text>
</comment>
<feature type="domain" description="Alpha/beta hydrolase fold-3" evidence="3">
    <location>
        <begin position="73"/>
        <end position="273"/>
    </location>
</feature>
<evidence type="ECO:0000259" key="3">
    <source>
        <dbReference type="Pfam" id="PF07859"/>
    </source>
</evidence>
<dbReference type="InterPro" id="IPR013094">
    <property type="entry name" value="AB_hydrolase_3"/>
</dbReference>
<dbReference type="OrthoDB" id="9806180at2"/>
<protein>
    <submittedName>
        <fullName evidence="4">Alpha/beta hydrolase fold domain-containing protein</fullName>
    </submittedName>
</protein>
<dbReference type="GO" id="GO:0004806">
    <property type="term" value="F:triacylglycerol lipase activity"/>
    <property type="evidence" value="ECO:0007669"/>
    <property type="project" value="TreeGrafter"/>
</dbReference>
<dbReference type="RefSeq" id="WP_136496157.1">
    <property type="nucleotide sequence ID" value="NZ_CP046052.1"/>
</dbReference>
<organism evidence="4 5">
    <name type="scientific">Methylocystis heyeri</name>
    <dbReference type="NCBI Taxonomy" id="391905"/>
    <lineage>
        <taxon>Bacteria</taxon>
        <taxon>Pseudomonadati</taxon>
        <taxon>Pseudomonadota</taxon>
        <taxon>Alphaproteobacteria</taxon>
        <taxon>Hyphomicrobiales</taxon>
        <taxon>Methylocystaceae</taxon>
        <taxon>Methylocystis</taxon>
    </lineage>
</organism>
<dbReference type="KEGG" id="mhey:H2LOC_009330"/>
<dbReference type="PANTHER" id="PTHR48081:SF30">
    <property type="entry name" value="ACETYL-HYDROLASE LIPR-RELATED"/>
    <property type="match status" value="1"/>
</dbReference>
<dbReference type="Pfam" id="PF07859">
    <property type="entry name" value="Abhydrolase_3"/>
    <property type="match status" value="1"/>
</dbReference>
<dbReference type="PANTHER" id="PTHR48081">
    <property type="entry name" value="AB HYDROLASE SUPERFAMILY PROTEIN C4A8.06C"/>
    <property type="match status" value="1"/>
</dbReference>
<gene>
    <name evidence="4" type="ORF">H2LOC_009330</name>
</gene>
<dbReference type="AlphaFoldDB" id="A0A6B8KDX9"/>
<evidence type="ECO:0000313" key="5">
    <source>
        <dbReference type="Proteomes" id="UP000309061"/>
    </source>
</evidence>
<sequence>MSLRAEIVRFCLPWFMRQRLQPGVRIEDVRRLVALYGRLAPSPPRGTELTQIDAGGVEAELVATPRSRPDRYILYLHGGSYLVGFPALFRDLTWRIADAAGARLICIDYRLAPEHPFPAAIEDATAAYRWLASERAEPRRVALVGDSAGGGLALATMMRLRDEGSHLPAAAVALSPWTDLALTGRSLADYRSSDPMVPVDTMPEAARLYLAGADPRTPYASPLYGDPRGLPPTLIFVGDDEALRDDAVRMAERLREGGVDVELEVWPRMFHVWPAFARIVPEGRAAITRIGAFLRERL</sequence>
<reference evidence="4 5" key="1">
    <citation type="submission" date="2019-11" db="EMBL/GenBank/DDBJ databases">
        <title>The genome sequence of Methylocystis heyeri.</title>
        <authorList>
            <person name="Oshkin I.Y."/>
            <person name="Miroshnikov K."/>
            <person name="Dedysh S.N."/>
        </authorList>
    </citation>
    <scope>NUCLEOTIDE SEQUENCE [LARGE SCALE GENOMIC DNA]</scope>
    <source>
        <strain evidence="4 5">H2</strain>
    </source>
</reference>
<accession>A0A6B8KDX9</accession>
<proteinExistence type="inferred from homology"/>
<dbReference type="Proteomes" id="UP000309061">
    <property type="component" value="Chromosome"/>
</dbReference>
<keyword evidence="2 4" id="KW-0378">Hydrolase</keyword>
<evidence type="ECO:0000256" key="2">
    <source>
        <dbReference type="ARBA" id="ARBA00022801"/>
    </source>
</evidence>
<evidence type="ECO:0000313" key="4">
    <source>
        <dbReference type="EMBL" id="QGM45887.1"/>
    </source>
</evidence>